<dbReference type="InterPro" id="IPR051465">
    <property type="entry name" value="Cell_Envelope_Struct_Comp"/>
</dbReference>
<feature type="chain" id="PRO_5047382256" evidence="1">
    <location>
        <begin position="24"/>
        <end position="413"/>
    </location>
</feature>
<dbReference type="PROSITE" id="PS51272">
    <property type="entry name" value="SLH"/>
    <property type="match status" value="1"/>
</dbReference>
<accession>A0ABW0HW91</accession>
<reference evidence="4" key="1">
    <citation type="journal article" date="2019" name="Int. J. Syst. Evol. Microbiol.">
        <title>The Global Catalogue of Microorganisms (GCM) 10K type strain sequencing project: providing services to taxonomists for standard genome sequencing and annotation.</title>
        <authorList>
            <consortium name="The Broad Institute Genomics Platform"/>
            <consortium name="The Broad Institute Genome Sequencing Center for Infectious Disease"/>
            <person name="Wu L."/>
            <person name="Ma J."/>
        </authorList>
    </citation>
    <scope>NUCLEOTIDE SEQUENCE [LARGE SCALE GENOMIC DNA]</scope>
    <source>
        <strain evidence="4">CGMCC 1.18575</strain>
    </source>
</reference>
<name>A0ABW0HW91_9BACL</name>
<dbReference type="EMBL" id="JBHSMI010000029">
    <property type="protein sequence ID" value="MFC5405506.1"/>
    <property type="molecule type" value="Genomic_DNA"/>
</dbReference>
<dbReference type="Pfam" id="PF00395">
    <property type="entry name" value="SLH"/>
    <property type="match status" value="2"/>
</dbReference>
<feature type="domain" description="SLH" evidence="2">
    <location>
        <begin position="29"/>
        <end position="92"/>
    </location>
</feature>
<dbReference type="InterPro" id="IPR001119">
    <property type="entry name" value="SLH_dom"/>
</dbReference>
<dbReference type="RefSeq" id="WP_378136796.1">
    <property type="nucleotide sequence ID" value="NZ_JBHSMI010000029.1"/>
</dbReference>
<keyword evidence="1" id="KW-0732">Signal</keyword>
<gene>
    <name evidence="3" type="ORF">ACFPOF_22415</name>
</gene>
<dbReference type="PANTHER" id="PTHR43308">
    <property type="entry name" value="OUTER MEMBRANE PROTEIN ALPHA-RELATED"/>
    <property type="match status" value="1"/>
</dbReference>
<feature type="signal peptide" evidence="1">
    <location>
        <begin position="1"/>
        <end position="23"/>
    </location>
</feature>
<organism evidence="3 4">
    <name type="scientific">Cohnella soli</name>
    <dbReference type="NCBI Taxonomy" id="425005"/>
    <lineage>
        <taxon>Bacteria</taxon>
        <taxon>Bacillati</taxon>
        <taxon>Bacillota</taxon>
        <taxon>Bacilli</taxon>
        <taxon>Bacillales</taxon>
        <taxon>Paenibacillaceae</taxon>
        <taxon>Cohnella</taxon>
    </lineage>
</organism>
<protein>
    <submittedName>
        <fullName evidence="3">S-layer homology domain-containing protein</fullName>
    </submittedName>
</protein>
<evidence type="ECO:0000256" key="1">
    <source>
        <dbReference type="SAM" id="SignalP"/>
    </source>
</evidence>
<sequence length="413" mass="46340">MKKGLLILLAVAFISIIPQKTYANDEAANSIAFKDVPATHWAYTYVMEAVQKGIVKGFPNGVFKPNDPVTVAQFLQMMFLSMSEKDENGKLYWAKDQLALVPEWVIDRLYDPDINFTQGKPWYINYEKSAKALGIIRNGEYDGRFNEYLTRERAAWIINGLDDYFHGPVNDSYAKVAAAQLFKDLNRALDDSYRNVIAKVAIRGIMTGNNSYFNPTASITRAEAVKIVSLLPNASMRSPAKLNLAGVSYSTVPQPGYGEGIFVFANAEMKKVYDTLRSSQSSYDGVVDNAYAHLGYYQNDEMKKKAFNQNFYLDFNDQDIYDDLNIGFTGNNYGISLGIKPGFSERASKPLNDMLDILFKDPAPVKKLIDTAVTSSRDSYQVNIKKTFESREILIYSTGRKFIGISIGAYGDK</sequence>
<evidence type="ECO:0000313" key="4">
    <source>
        <dbReference type="Proteomes" id="UP001596113"/>
    </source>
</evidence>
<dbReference type="PANTHER" id="PTHR43308:SF5">
    <property type="entry name" value="S-LAYER PROTEIN _ PEPTIDOGLYCAN ENDO-BETA-N-ACETYLGLUCOSAMINIDASE"/>
    <property type="match status" value="1"/>
</dbReference>
<dbReference type="Proteomes" id="UP001596113">
    <property type="component" value="Unassembled WGS sequence"/>
</dbReference>
<evidence type="ECO:0000313" key="3">
    <source>
        <dbReference type="EMBL" id="MFC5405506.1"/>
    </source>
</evidence>
<keyword evidence="4" id="KW-1185">Reference proteome</keyword>
<proteinExistence type="predicted"/>
<comment type="caution">
    <text evidence="3">The sequence shown here is derived from an EMBL/GenBank/DDBJ whole genome shotgun (WGS) entry which is preliminary data.</text>
</comment>
<evidence type="ECO:0000259" key="2">
    <source>
        <dbReference type="PROSITE" id="PS51272"/>
    </source>
</evidence>